<dbReference type="EMBL" id="FQWZ01000001">
    <property type="protein sequence ID" value="SHG46832.1"/>
    <property type="molecule type" value="Genomic_DNA"/>
</dbReference>
<dbReference type="Pfam" id="PF01476">
    <property type="entry name" value="LysM"/>
    <property type="match status" value="1"/>
</dbReference>
<evidence type="ECO:0000313" key="3">
    <source>
        <dbReference type="Proteomes" id="UP000199758"/>
    </source>
</evidence>
<sequence length="173" mass="19204">MPPIRPLMSFTQGPVPLDALPPPIAADAAYLERAQQQLQASYQYTGLSDVQIAQQKNAEALLVAGYGQRAHAALVQLNAQLKNGTKPYAVRRGDNLWIISGRPEVYGNPWLWPLIWQNNLQVIPDPNRLPPGQTLKIRPNPTIQDVVNAVNYAREQIKSSDTRIGEVREQPAP</sequence>
<dbReference type="AlphaFoldDB" id="A0A1M5K1V0"/>
<accession>A0A1M5K1V0</accession>
<keyword evidence="3" id="KW-1185">Reference proteome</keyword>
<name>A0A1M5K1V0_9GAMM</name>
<evidence type="ECO:0000313" key="2">
    <source>
        <dbReference type="EMBL" id="SHG46832.1"/>
    </source>
</evidence>
<reference evidence="2 3" key="1">
    <citation type="submission" date="2016-11" db="EMBL/GenBank/DDBJ databases">
        <authorList>
            <person name="Jaros S."/>
            <person name="Januszkiewicz K."/>
            <person name="Wedrychowicz H."/>
        </authorList>
    </citation>
    <scope>NUCLEOTIDE SEQUENCE [LARGE SCALE GENOMIC DNA]</scope>
    <source>
        <strain evidence="2 3">CGMCC 1.7049</strain>
    </source>
</reference>
<dbReference type="PANTHER" id="PTHR34700">
    <property type="entry name" value="POTASSIUM BINDING PROTEIN KBP"/>
    <property type="match status" value="1"/>
</dbReference>
<evidence type="ECO:0000259" key="1">
    <source>
        <dbReference type="PROSITE" id="PS51782"/>
    </source>
</evidence>
<dbReference type="InterPro" id="IPR036779">
    <property type="entry name" value="LysM_dom_sf"/>
</dbReference>
<dbReference type="PROSITE" id="PS51782">
    <property type="entry name" value="LYSM"/>
    <property type="match status" value="1"/>
</dbReference>
<dbReference type="PANTHER" id="PTHR34700:SF4">
    <property type="entry name" value="PHAGE-LIKE ELEMENT PBSX PROTEIN XKDP"/>
    <property type="match status" value="1"/>
</dbReference>
<proteinExistence type="predicted"/>
<gene>
    <name evidence="2" type="ORF">SAMN04488068_0325</name>
</gene>
<organism evidence="2 3">
    <name type="scientific">Hydrocarboniphaga daqingensis</name>
    <dbReference type="NCBI Taxonomy" id="490188"/>
    <lineage>
        <taxon>Bacteria</taxon>
        <taxon>Pseudomonadati</taxon>
        <taxon>Pseudomonadota</taxon>
        <taxon>Gammaproteobacteria</taxon>
        <taxon>Nevskiales</taxon>
        <taxon>Nevskiaceae</taxon>
        <taxon>Hydrocarboniphaga</taxon>
    </lineage>
</organism>
<dbReference type="InterPro" id="IPR052196">
    <property type="entry name" value="Bact_Kbp"/>
</dbReference>
<dbReference type="Proteomes" id="UP000199758">
    <property type="component" value="Unassembled WGS sequence"/>
</dbReference>
<feature type="domain" description="LysM" evidence="1">
    <location>
        <begin position="86"/>
        <end position="137"/>
    </location>
</feature>
<dbReference type="Gene3D" id="3.10.350.10">
    <property type="entry name" value="LysM domain"/>
    <property type="match status" value="1"/>
</dbReference>
<protein>
    <submittedName>
        <fullName evidence="2">LysM domain-containing protein</fullName>
    </submittedName>
</protein>
<dbReference type="STRING" id="490188.SAMN04488068_0325"/>
<dbReference type="InterPro" id="IPR018392">
    <property type="entry name" value="LysM"/>
</dbReference>